<dbReference type="Proteomes" id="UP000002522">
    <property type="component" value="Chromosome"/>
</dbReference>
<feature type="transmembrane region" description="Helical" evidence="1">
    <location>
        <begin position="544"/>
        <end position="569"/>
    </location>
</feature>
<evidence type="ECO:0000256" key="1">
    <source>
        <dbReference type="SAM" id="Phobius"/>
    </source>
</evidence>
<dbReference type="InParanoid" id="Q8EVG9"/>
<evidence type="ECO:0000313" key="3">
    <source>
        <dbReference type="Proteomes" id="UP000002522"/>
    </source>
</evidence>
<dbReference type="HOGENOM" id="CLU_387236_0_0_14"/>
<protein>
    <submittedName>
        <fullName evidence="2">Uncharacterized protein</fullName>
    </submittedName>
</protein>
<proteinExistence type="predicted"/>
<dbReference type="AlphaFoldDB" id="Q8EVG9"/>
<keyword evidence="1" id="KW-0812">Transmembrane</keyword>
<keyword evidence="3" id="KW-1185">Reference proteome</keyword>
<organism evidence="2 3">
    <name type="scientific">Malacoplasma penetrans (strain HF-2)</name>
    <name type="common">Mycoplasma penetrans</name>
    <dbReference type="NCBI Taxonomy" id="272633"/>
    <lineage>
        <taxon>Bacteria</taxon>
        <taxon>Bacillati</taxon>
        <taxon>Mycoplasmatota</taxon>
        <taxon>Mycoplasmoidales</taxon>
        <taxon>Mycoplasmoidaceae</taxon>
        <taxon>Malacoplasma</taxon>
    </lineage>
</organism>
<feature type="transmembrane region" description="Helical" evidence="1">
    <location>
        <begin position="66"/>
        <end position="86"/>
    </location>
</feature>
<dbReference type="KEGG" id="mpe:MYPE5950"/>
<keyword evidence="1" id="KW-0472">Membrane</keyword>
<sequence>MILLFGLMNSLISLIVTSTIFAFPNSIYDYSLIALFGVPIATLIIYIAFSSLALLISVFMKKSLSLITISVINVILLFFTIFNIFVVDIRFKNDNTFTNSYRITHPITLNQNNQLDKKSVVSNVNGTDFYESYQNESSQRLYPKLSPINFYQQLSNMYGLNKQFMYLENSSLMGYSTLNYPFRFVFDFSESALEPNNLDVSLNLNINQNLTVPFYFGVRYRSLSYITMQDYSFENLNNNNGQTGNQNDQNNGEEGWGDFDYKLIIARSRNTGIEDFSDFINSNNNYFHPSEFTSFIETAVTNYIKNSTTPLEDEVWTHTSFQGENHLNYLKTYALFFNVEKLSKYAISLFLSSPKYFGTNIRNSVVLSELNRMVLQFINSDSIDFNIDIPTIKTIVKEWDALNNKSSSEEQKSQAKRTEFLQKHLDTIVNLIKLKMIGFDLSYYFYGLYDLVMNDIITNLSDDEDSLWSYLNPNGDDDHRNIYNRMMTIYLNPYSNINTGFWYDSIYKQENENYSVREYQYFYKSMAIPLNSLSKSYSFTTESYFSTSGLFVGWISFSVLVYYLSFLFFRKKDIF</sequence>
<keyword evidence="1" id="KW-1133">Transmembrane helix</keyword>
<evidence type="ECO:0000313" key="2">
    <source>
        <dbReference type="EMBL" id="BAC44385.1"/>
    </source>
</evidence>
<dbReference type="EMBL" id="BA000026">
    <property type="protein sequence ID" value="BAC44385.1"/>
    <property type="molecule type" value="Genomic_DNA"/>
</dbReference>
<feature type="transmembrane region" description="Helical" evidence="1">
    <location>
        <begin position="32"/>
        <end position="59"/>
    </location>
</feature>
<accession>Q8EVG9</accession>
<reference evidence="2 3" key="1">
    <citation type="journal article" date="2002" name="Nucleic Acids Res.">
        <title>The complete genomic sequence of Mycoplasma penetrans, an intracellular bacterial pathogen in humans.</title>
        <authorList>
            <person name="Sasaki Y."/>
            <person name="Ishikawa J."/>
            <person name="Yamashita A."/>
            <person name="Oshima K."/>
            <person name="Kenri T."/>
            <person name="Furuya K."/>
            <person name="Yoshino C."/>
            <person name="Horino A."/>
            <person name="Shiba T."/>
            <person name="Sasaki T."/>
            <person name="Hattori M."/>
        </authorList>
    </citation>
    <scope>NUCLEOTIDE SEQUENCE [LARGE SCALE GENOMIC DNA]</scope>
    <source>
        <strain evidence="2 3">HF-2</strain>
    </source>
</reference>
<gene>
    <name evidence="2" type="ordered locus">MYPE5950</name>
</gene>
<name>Q8EVG9_MALP2</name>